<dbReference type="InterPro" id="IPR007750">
    <property type="entry name" value="DUF674"/>
</dbReference>
<proteinExistence type="predicted"/>
<name>A0AAE1JDB6_9FABA</name>
<comment type="caution">
    <text evidence="1">The sequence shown here is derived from an EMBL/GenBank/DDBJ whole genome shotgun (WGS) entry which is preliminary data.</text>
</comment>
<dbReference type="EMBL" id="JAWXYG010000007">
    <property type="protein sequence ID" value="KAK4268266.1"/>
    <property type="molecule type" value="Genomic_DNA"/>
</dbReference>
<keyword evidence="2" id="KW-1185">Reference proteome</keyword>
<protein>
    <submittedName>
        <fullName evidence="1">Uncharacterized protein</fullName>
    </submittedName>
</protein>
<organism evidence="1 2">
    <name type="scientific">Acacia crassicarpa</name>
    <name type="common">northern wattle</name>
    <dbReference type="NCBI Taxonomy" id="499986"/>
    <lineage>
        <taxon>Eukaryota</taxon>
        <taxon>Viridiplantae</taxon>
        <taxon>Streptophyta</taxon>
        <taxon>Embryophyta</taxon>
        <taxon>Tracheophyta</taxon>
        <taxon>Spermatophyta</taxon>
        <taxon>Magnoliopsida</taxon>
        <taxon>eudicotyledons</taxon>
        <taxon>Gunneridae</taxon>
        <taxon>Pentapetalae</taxon>
        <taxon>rosids</taxon>
        <taxon>fabids</taxon>
        <taxon>Fabales</taxon>
        <taxon>Fabaceae</taxon>
        <taxon>Caesalpinioideae</taxon>
        <taxon>mimosoid clade</taxon>
        <taxon>Acacieae</taxon>
        <taxon>Acacia</taxon>
    </lineage>
</organism>
<reference evidence="1" key="1">
    <citation type="submission" date="2023-10" db="EMBL/GenBank/DDBJ databases">
        <title>Chromosome-level genome of the transformable northern wattle, Acacia crassicarpa.</title>
        <authorList>
            <person name="Massaro I."/>
            <person name="Sinha N.R."/>
            <person name="Poethig S."/>
            <person name="Leichty A.R."/>
        </authorList>
    </citation>
    <scope>NUCLEOTIDE SEQUENCE</scope>
    <source>
        <strain evidence="1">Acra3RX</strain>
        <tissue evidence="1">Leaf</tissue>
    </source>
</reference>
<sequence length="71" mass="7657">MVKDDLSVEPFSSAAALSFLVKSKVGERDLEEMDLSIGVNEVFGILKAAMMSTSALTIGLRPLITVVKEEK</sequence>
<accession>A0AAE1JDB6</accession>
<dbReference type="AlphaFoldDB" id="A0AAE1JDB6"/>
<dbReference type="Pfam" id="PF05056">
    <property type="entry name" value="DUF674"/>
    <property type="match status" value="1"/>
</dbReference>
<dbReference type="Proteomes" id="UP001293593">
    <property type="component" value="Unassembled WGS sequence"/>
</dbReference>
<evidence type="ECO:0000313" key="2">
    <source>
        <dbReference type="Proteomes" id="UP001293593"/>
    </source>
</evidence>
<evidence type="ECO:0000313" key="1">
    <source>
        <dbReference type="EMBL" id="KAK4268266.1"/>
    </source>
</evidence>
<gene>
    <name evidence="1" type="ORF">QN277_024947</name>
</gene>